<organism evidence="2 3">
    <name type="scientific">Durusdinium trenchii</name>
    <dbReference type="NCBI Taxonomy" id="1381693"/>
    <lineage>
        <taxon>Eukaryota</taxon>
        <taxon>Sar</taxon>
        <taxon>Alveolata</taxon>
        <taxon>Dinophyceae</taxon>
        <taxon>Suessiales</taxon>
        <taxon>Symbiodiniaceae</taxon>
        <taxon>Durusdinium</taxon>
    </lineage>
</organism>
<keyword evidence="3" id="KW-1185">Reference proteome</keyword>
<dbReference type="EMBL" id="CAXAMN010003224">
    <property type="protein sequence ID" value="CAK9003432.1"/>
    <property type="molecule type" value="Genomic_DNA"/>
</dbReference>
<evidence type="ECO:0000313" key="3">
    <source>
        <dbReference type="Proteomes" id="UP001642484"/>
    </source>
</evidence>
<feature type="compositionally biased region" description="Basic and acidic residues" evidence="1">
    <location>
        <begin position="71"/>
        <end position="85"/>
    </location>
</feature>
<comment type="caution">
    <text evidence="2">The sequence shown here is derived from an EMBL/GenBank/DDBJ whole genome shotgun (WGS) entry which is preliminary data.</text>
</comment>
<feature type="region of interest" description="Disordered" evidence="1">
    <location>
        <begin position="18"/>
        <end position="109"/>
    </location>
</feature>
<protein>
    <submittedName>
        <fullName evidence="2">Uncharacterized protein</fullName>
    </submittedName>
</protein>
<feature type="compositionally biased region" description="Low complexity" evidence="1">
    <location>
        <begin position="89"/>
        <end position="101"/>
    </location>
</feature>
<name>A0ABP0IPI2_9DINO</name>
<reference evidence="2 3" key="1">
    <citation type="submission" date="2024-02" db="EMBL/GenBank/DDBJ databases">
        <authorList>
            <person name="Chen Y."/>
            <person name="Shah S."/>
            <person name="Dougan E. K."/>
            <person name="Thang M."/>
            <person name="Chan C."/>
        </authorList>
    </citation>
    <scope>NUCLEOTIDE SEQUENCE [LARGE SCALE GENOMIC DNA]</scope>
</reference>
<accession>A0ABP0IPI2</accession>
<sequence>METRGMETHGEAMSQVRMKIGGGKRPGTVAGRPTTWPGRWRTIGEAKRTGQVNEARRGWGQNTTFATLARSRGDQPHLDAVEERRRRSPPQLRSVRRSSSSPRREPRFP</sequence>
<proteinExistence type="predicted"/>
<evidence type="ECO:0000313" key="2">
    <source>
        <dbReference type="EMBL" id="CAK9003432.1"/>
    </source>
</evidence>
<gene>
    <name evidence="2" type="ORF">CCMP2556_LOCUS7285</name>
</gene>
<evidence type="ECO:0000256" key="1">
    <source>
        <dbReference type="SAM" id="MobiDB-lite"/>
    </source>
</evidence>
<dbReference type="Proteomes" id="UP001642484">
    <property type="component" value="Unassembled WGS sequence"/>
</dbReference>